<comment type="similarity">
    <text evidence="2">Belongs to the peptidase C19 family.</text>
</comment>
<keyword evidence="11" id="KW-1185">Reference proteome</keyword>
<dbReference type="AlphaFoldDB" id="A0AAV9QC74"/>
<protein>
    <recommendedName>
        <fullName evidence="3">ubiquitinyl hydrolase 1</fullName>
        <ecNumber evidence="3">3.4.19.12</ecNumber>
    </recommendedName>
</protein>
<evidence type="ECO:0000256" key="7">
    <source>
        <dbReference type="ARBA" id="ARBA00022807"/>
    </source>
</evidence>
<proteinExistence type="inferred from homology"/>
<dbReference type="GO" id="GO:0016579">
    <property type="term" value="P:protein deubiquitination"/>
    <property type="evidence" value="ECO:0007669"/>
    <property type="project" value="InterPro"/>
</dbReference>
<keyword evidence="5" id="KW-0833">Ubl conjugation pathway</keyword>
<keyword evidence="6" id="KW-0378">Hydrolase</keyword>
<feature type="domain" description="USP" evidence="9">
    <location>
        <begin position="140"/>
        <end position="514"/>
    </location>
</feature>
<evidence type="ECO:0000313" key="11">
    <source>
        <dbReference type="Proteomes" id="UP001345827"/>
    </source>
</evidence>
<evidence type="ECO:0000313" key="10">
    <source>
        <dbReference type="EMBL" id="KAK5540199.1"/>
    </source>
</evidence>
<evidence type="ECO:0000256" key="4">
    <source>
        <dbReference type="ARBA" id="ARBA00022670"/>
    </source>
</evidence>
<dbReference type="CDD" id="cd02662">
    <property type="entry name" value="Peptidase_C19F"/>
    <property type="match status" value="1"/>
</dbReference>
<dbReference type="PANTHER" id="PTHR24006">
    <property type="entry name" value="UBIQUITIN CARBOXYL-TERMINAL HYDROLASE"/>
    <property type="match status" value="1"/>
</dbReference>
<evidence type="ECO:0000256" key="6">
    <source>
        <dbReference type="ARBA" id="ARBA00022801"/>
    </source>
</evidence>
<evidence type="ECO:0000256" key="5">
    <source>
        <dbReference type="ARBA" id="ARBA00022786"/>
    </source>
</evidence>
<sequence>MNHLPVRANQSPVLDFSSQSTSYPTVTKVISTLALLVLGYYALSVFDAWPSTIKRSAYESFIYLFPSPLLHMMQRGMVRLGRLSPEEAKFGRADFGNIFAKQEAVQRIFGPPQIPLVLRKVRSLSGVGEFISLSNDTGPPGLGNWDNSCYQNSVLQGLASLPAFIDYMQHSLEFCEKFQVPAETHRALVAFLEQLADSSCRKTTMWTPKVLKSMDSWQQQDAQEYFSRVLEAAEREANAYIKILKRSSTAGLECLRGTKTNDTKTTFRDLIDQSEASKIDQLQTELSTKPAQLELRNPLDGMTAQALECKTCGFTEGLSLTQFNCLTLNMGLRGDSDVGDLLDEFCAAEEVEGVECENCTKVAYGGDDRKSGDEVESHKPGEERPKKRPPVLRTKAKQITIGRLPKDLVLHLNRSIFDEFGNQLKNTAPVGVPSKLNFLSRWCAPLGNDENTVLASYELKCIVTHYGRHENGHYVALGKRGKDWYSFNDEMVTKITEEEVLGRGNGFMLFYEACPGRPEAWMDRLLNVSVAEAVQEVPQFDSGRTNDGLPEVDTASVGDLESEALDSESAFGESTTYSESSIIASDGSSPIQAPQEAPERRQDIPVLPMRTAIEMSNNGQQNSTGTPVVSPL</sequence>
<dbReference type="PANTHER" id="PTHR24006:SF888">
    <property type="entry name" value="UBIQUITIN CARBOXYL-TERMINAL HYDROLASE 30"/>
    <property type="match status" value="1"/>
</dbReference>
<comment type="catalytic activity">
    <reaction evidence="1">
        <text>Thiol-dependent hydrolysis of ester, thioester, amide, peptide and isopeptide bonds formed by the C-terminal Gly of ubiquitin (a 76-residue protein attached to proteins as an intracellular targeting signal).</text>
        <dbReference type="EC" id="3.4.19.12"/>
    </reaction>
</comment>
<dbReference type="GO" id="GO:0005829">
    <property type="term" value="C:cytosol"/>
    <property type="evidence" value="ECO:0007669"/>
    <property type="project" value="TreeGrafter"/>
</dbReference>
<accession>A0AAV9QC74</accession>
<evidence type="ECO:0000259" key="9">
    <source>
        <dbReference type="PROSITE" id="PS50235"/>
    </source>
</evidence>
<dbReference type="EC" id="3.4.19.12" evidence="3"/>
<feature type="region of interest" description="Disordered" evidence="8">
    <location>
        <begin position="563"/>
        <end position="632"/>
    </location>
</feature>
<evidence type="ECO:0000256" key="8">
    <source>
        <dbReference type="SAM" id="MobiDB-lite"/>
    </source>
</evidence>
<dbReference type="InterPro" id="IPR001394">
    <property type="entry name" value="Peptidase_C19_UCH"/>
</dbReference>
<feature type="compositionally biased region" description="Basic and acidic residues" evidence="8">
    <location>
        <begin position="367"/>
        <end position="385"/>
    </location>
</feature>
<dbReference type="InterPro" id="IPR028889">
    <property type="entry name" value="USP"/>
</dbReference>
<dbReference type="PROSITE" id="PS50235">
    <property type="entry name" value="USP_3"/>
    <property type="match status" value="1"/>
</dbReference>
<feature type="region of interest" description="Disordered" evidence="8">
    <location>
        <begin position="367"/>
        <end position="392"/>
    </location>
</feature>
<organism evidence="10 11">
    <name type="scientific">Vermiconidia calcicola</name>
    <dbReference type="NCBI Taxonomy" id="1690605"/>
    <lineage>
        <taxon>Eukaryota</taxon>
        <taxon>Fungi</taxon>
        <taxon>Dikarya</taxon>
        <taxon>Ascomycota</taxon>
        <taxon>Pezizomycotina</taxon>
        <taxon>Dothideomycetes</taxon>
        <taxon>Dothideomycetidae</taxon>
        <taxon>Mycosphaerellales</taxon>
        <taxon>Extremaceae</taxon>
        <taxon>Vermiconidia</taxon>
    </lineage>
</organism>
<dbReference type="InterPro" id="IPR050164">
    <property type="entry name" value="Peptidase_C19"/>
</dbReference>
<dbReference type="Proteomes" id="UP001345827">
    <property type="component" value="Unassembled WGS sequence"/>
</dbReference>
<dbReference type="InterPro" id="IPR018200">
    <property type="entry name" value="USP_CS"/>
</dbReference>
<evidence type="ECO:0000256" key="2">
    <source>
        <dbReference type="ARBA" id="ARBA00009085"/>
    </source>
</evidence>
<dbReference type="Pfam" id="PF00443">
    <property type="entry name" value="UCH"/>
    <property type="match status" value="1"/>
</dbReference>
<dbReference type="InterPro" id="IPR038765">
    <property type="entry name" value="Papain-like_cys_pep_sf"/>
</dbReference>
<dbReference type="PROSITE" id="PS00973">
    <property type="entry name" value="USP_2"/>
    <property type="match status" value="1"/>
</dbReference>
<comment type="caution">
    <text evidence="10">The sequence shown here is derived from an EMBL/GenBank/DDBJ whole genome shotgun (WGS) entry which is preliminary data.</text>
</comment>
<feature type="compositionally biased region" description="Polar residues" evidence="8">
    <location>
        <begin position="614"/>
        <end position="632"/>
    </location>
</feature>
<gene>
    <name evidence="10" type="ORF">LTR25_003904</name>
</gene>
<dbReference type="GO" id="GO:0005634">
    <property type="term" value="C:nucleus"/>
    <property type="evidence" value="ECO:0007669"/>
    <property type="project" value="TreeGrafter"/>
</dbReference>
<name>A0AAV9QC74_9PEZI</name>
<keyword evidence="7" id="KW-0788">Thiol protease</keyword>
<dbReference type="Gene3D" id="3.90.70.10">
    <property type="entry name" value="Cysteine proteinases"/>
    <property type="match status" value="1"/>
</dbReference>
<dbReference type="EMBL" id="JAXLQG010000005">
    <property type="protein sequence ID" value="KAK5540199.1"/>
    <property type="molecule type" value="Genomic_DNA"/>
</dbReference>
<feature type="compositionally biased region" description="Low complexity" evidence="8">
    <location>
        <begin position="578"/>
        <end position="591"/>
    </location>
</feature>
<dbReference type="GO" id="GO:0006508">
    <property type="term" value="P:proteolysis"/>
    <property type="evidence" value="ECO:0007669"/>
    <property type="project" value="UniProtKB-KW"/>
</dbReference>
<dbReference type="SUPFAM" id="SSF54001">
    <property type="entry name" value="Cysteine proteinases"/>
    <property type="match status" value="1"/>
</dbReference>
<keyword evidence="4" id="KW-0645">Protease</keyword>
<evidence type="ECO:0000256" key="1">
    <source>
        <dbReference type="ARBA" id="ARBA00000707"/>
    </source>
</evidence>
<dbReference type="GO" id="GO:0004843">
    <property type="term" value="F:cysteine-type deubiquitinase activity"/>
    <property type="evidence" value="ECO:0007669"/>
    <property type="project" value="UniProtKB-EC"/>
</dbReference>
<evidence type="ECO:0000256" key="3">
    <source>
        <dbReference type="ARBA" id="ARBA00012759"/>
    </source>
</evidence>
<reference evidence="10 11" key="1">
    <citation type="submission" date="2023-06" db="EMBL/GenBank/DDBJ databases">
        <title>Black Yeasts Isolated from many extreme environments.</title>
        <authorList>
            <person name="Coleine C."/>
            <person name="Stajich J.E."/>
            <person name="Selbmann L."/>
        </authorList>
    </citation>
    <scope>NUCLEOTIDE SEQUENCE [LARGE SCALE GENOMIC DNA]</scope>
    <source>
        <strain evidence="10 11">CCFEE 5887</strain>
    </source>
</reference>